<dbReference type="GO" id="GO:0016810">
    <property type="term" value="F:hydrolase activity, acting on carbon-nitrogen (but not peptide) bonds"/>
    <property type="evidence" value="ECO:0007669"/>
    <property type="project" value="InterPro"/>
</dbReference>
<dbReference type="RefSeq" id="WP_132013317.1">
    <property type="nucleotide sequence ID" value="NZ_SLUN01000005.1"/>
</dbReference>
<evidence type="ECO:0000256" key="1">
    <source>
        <dbReference type="ARBA" id="ARBA00022723"/>
    </source>
</evidence>
<evidence type="ECO:0000256" key="3">
    <source>
        <dbReference type="ARBA" id="ARBA00022833"/>
    </source>
</evidence>
<protein>
    <submittedName>
        <fullName evidence="6">Putative selenium metabolism protein SsnA</fullName>
    </submittedName>
</protein>
<keyword evidence="7" id="KW-1185">Reference proteome</keyword>
<dbReference type="Gene3D" id="3.20.20.140">
    <property type="entry name" value="Metal-dependent hydrolases"/>
    <property type="match status" value="1"/>
</dbReference>
<feature type="domain" description="Amidohydrolase-related" evidence="4">
    <location>
        <begin position="57"/>
        <end position="413"/>
    </location>
</feature>
<keyword evidence="3" id="KW-0862">Zinc</keyword>
<dbReference type="NCBIfam" id="NF005540">
    <property type="entry name" value="PRK07203.1"/>
    <property type="match status" value="1"/>
</dbReference>
<dbReference type="PANTHER" id="PTHR43794">
    <property type="entry name" value="AMINOHYDROLASE SSNA-RELATED"/>
    <property type="match status" value="1"/>
</dbReference>
<dbReference type="NCBIfam" id="TIGR03314">
    <property type="entry name" value="Se_ssnA"/>
    <property type="match status" value="1"/>
</dbReference>
<dbReference type="EMBL" id="SLUN01000005">
    <property type="protein sequence ID" value="TCL73157.1"/>
    <property type="molecule type" value="Genomic_DNA"/>
</dbReference>
<evidence type="ECO:0000259" key="4">
    <source>
        <dbReference type="Pfam" id="PF01979"/>
    </source>
</evidence>
<keyword evidence="1" id="KW-0479">Metal-binding</keyword>
<dbReference type="InterPro" id="IPR032466">
    <property type="entry name" value="Metal_Hydrolase"/>
</dbReference>
<evidence type="ECO:0000313" key="6">
    <source>
        <dbReference type="EMBL" id="TCL73157.1"/>
    </source>
</evidence>
<proteinExistence type="predicted"/>
<dbReference type="SUPFAM" id="SSF51338">
    <property type="entry name" value="Composite domain of metallo-dependent hydrolases"/>
    <property type="match status" value="1"/>
</dbReference>
<dbReference type="InterPro" id="IPR011059">
    <property type="entry name" value="Metal-dep_hydrolase_composite"/>
</dbReference>
<dbReference type="Proteomes" id="UP000295008">
    <property type="component" value="Unassembled WGS sequence"/>
</dbReference>
<dbReference type="InterPro" id="IPR054418">
    <property type="entry name" value="MQNX/HUTI_composite_N"/>
</dbReference>
<gene>
    <name evidence="6" type="ORF">EDC14_100519</name>
</gene>
<evidence type="ECO:0000259" key="5">
    <source>
        <dbReference type="Pfam" id="PF22039"/>
    </source>
</evidence>
<dbReference type="InterPro" id="IPR017700">
    <property type="entry name" value="Aminohydrolase_SsnA"/>
</dbReference>
<dbReference type="Pfam" id="PF22039">
    <property type="entry name" value="HUTI_composite_bact"/>
    <property type="match status" value="1"/>
</dbReference>
<organism evidence="6 7">
    <name type="scientific">Hydrogenispora ethanolica</name>
    <dbReference type="NCBI Taxonomy" id="1082276"/>
    <lineage>
        <taxon>Bacteria</taxon>
        <taxon>Bacillati</taxon>
        <taxon>Bacillota</taxon>
        <taxon>Hydrogenispora</taxon>
    </lineage>
</organism>
<keyword evidence="2" id="KW-0378">Hydrolase</keyword>
<dbReference type="Pfam" id="PF01979">
    <property type="entry name" value="Amidohydro_1"/>
    <property type="match status" value="1"/>
</dbReference>
<accession>A0A4V6NH35</accession>
<dbReference type="InterPro" id="IPR006680">
    <property type="entry name" value="Amidohydro-rel"/>
</dbReference>
<dbReference type="CDD" id="cd01298">
    <property type="entry name" value="ATZ_TRZ_like"/>
    <property type="match status" value="1"/>
</dbReference>
<reference evidence="6 7" key="1">
    <citation type="submission" date="2019-03" db="EMBL/GenBank/DDBJ databases">
        <title>Genomic Encyclopedia of Type Strains, Phase IV (KMG-IV): sequencing the most valuable type-strain genomes for metagenomic binning, comparative biology and taxonomic classification.</title>
        <authorList>
            <person name="Goeker M."/>
        </authorList>
    </citation>
    <scope>NUCLEOTIDE SEQUENCE [LARGE SCALE GENOMIC DNA]</scope>
    <source>
        <strain evidence="6 7">LX-B</strain>
    </source>
</reference>
<comment type="caution">
    <text evidence="6">The sequence shown here is derived from an EMBL/GenBank/DDBJ whole genome shotgun (WGS) entry which is preliminary data.</text>
</comment>
<name>A0A4V6NH35_HYDET</name>
<dbReference type="SUPFAM" id="SSF51556">
    <property type="entry name" value="Metallo-dependent hydrolases"/>
    <property type="match status" value="1"/>
</dbReference>
<dbReference type="AlphaFoldDB" id="A0A4V6NH35"/>
<dbReference type="GO" id="GO:0046872">
    <property type="term" value="F:metal ion binding"/>
    <property type="evidence" value="ECO:0007669"/>
    <property type="project" value="UniProtKB-KW"/>
</dbReference>
<dbReference type="Gene3D" id="2.30.40.10">
    <property type="entry name" value="Urease, subunit C, domain 1"/>
    <property type="match status" value="1"/>
</dbReference>
<dbReference type="InterPro" id="IPR050287">
    <property type="entry name" value="MTA/SAH_deaminase"/>
</dbReference>
<feature type="domain" description="Aminodeoxyfutalosine deaminase/Imidazolonepropionase-like composite" evidence="5">
    <location>
        <begin position="22"/>
        <end position="47"/>
    </location>
</feature>
<sequence>MLLLGNGLLITRDPANPLIEDGCVAIRDQLIAEVGTTAALRRKYPEARFMDARRKLIMPGLINTHMHFYSTFARGMFLESAPPANFREILERLWWRLDKVLTLEDVYYSALIPIIDCIKNGVTTVFDHHASPNCARGSLFRIAEATQAAGLRACLCYEVSDRDGATIAEAGIQENLEFIKHCHEAADPLLKAMFGLHASFTLSDATLERCVAQNAGTGAGFHIHAAEGVEDRDDARAKYGVGVIERLHSRGVLGPKSIAVHCVHIAEPEIALLKETGTNVVHNPESNMGNAVGVAPVLAMVKQGVRLGLGTDGYTSDMLESFKAANCLHKHASHHPSVAWTEIPQLLFENNRQIAAGYFEKPLGRLTAGAYADLIVVDYQPPTPLTAENVNSHLLFGVSGRAVDATIINGRVVMEDRRLTTLDEEAICAKSRELAEKVWRRI</sequence>
<evidence type="ECO:0000256" key="2">
    <source>
        <dbReference type="ARBA" id="ARBA00022801"/>
    </source>
</evidence>
<dbReference type="PANTHER" id="PTHR43794:SF11">
    <property type="entry name" value="AMIDOHYDROLASE-RELATED DOMAIN-CONTAINING PROTEIN"/>
    <property type="match status" value="1"/>
</dbReference>
<dbReference type="OrthoDB" id="9807210at2"/>
<evidence type="ECO:0000313" key="7">
    <source>
        <dbReference type="Proteomes" id="UP000295008"/>
    </source>
</evidence>